<feature type="compositionally biased region" description="Low complexity" evidence="1">
    <location>
        <begin position="143"/>
        <end position="152"/>
    </location>
</feature>
<name>A0A5J4YSI9_PORPP</name>
<organism evidence="3 4">
    <name type="scientific">Porphyridium purpureum</name>
    <name type="common">Red alga</name>
    <name type="synonym">Porphyridium cruentum</name>
    <dbReference type="NCBI Taxonomy" id="35688"/>
    <lineage>
        <taxon>Eukaryota</taxon>
        <taxon>Rhodophyta</taxon>
        <taxon>Bangiophyceae</taxon>
        <taxon>Porphyridiales</taxon>
        <taxon>Porphyridiaceae</taxon>
        <taxon>Porphyridium</taxon>
    </lineage>
</organism>
<keyword evidence="2" id="KW-1133">Transmembrane helix</keyword>
<accession>A0A5J4YSI9</accession>
<dbReference type="AlphaFoldDB" id="A0A5J4YSI9"/>
<evidence type="ECO:0000313" key="4">
    <source>
        <dbReference type="Proteomes" id="UP000324585"/>
    </source>
</evidence>
<proteinExistence type="predicted"/>
<evidence type="ECO:0000256" key="1">
    <source>
        <dbReference type="SAM" id="MobiDB-lite"/>
    </source>
</evidence>
<gene>
    <name evidence="3" type="ORF">FVE85_4271</name>
</gene>
<keyword evidence="4" id="KW-1185">Reference proteome</keyword>
<comment type="caution">
    <text evidence="3">The sequence shown here is derived from an EMBL/GenBank/DDBJ whole genome shotgun (WGS) entry which is preliminary data.</text>
</comment>
<dbReference type="EMBL" id="VRMN01000005">
    <property type="protein sequence ID" value="KAA8494296.1"/>
    <property type="molecule type" value="Genomic_DNA"/>
</dbReference>
<feature type="region of interest" description="Disordered" evidence="1">
    <location>
        <begin position="143"/>
        <end position="202"/>
    </location>
</feature>
<protein>
    <submittedName>
        <fullName evidence="3">Uncharacterized protein</fullName>
    </submittedName>
</protein>
<feature type="compositionally biased region" description="Polar residues" evidence="1">
    <location>
        <begin position="170"/>
        <end position="191"/>
    </location>
</feature>
<sequence length="323" mass="34723">MEAYTGTSNKRAAIHIRSSANPLALPKNDELVAANAGTKPAKPKSLNELVKQMEKENVTPNGQNSRTSTRAEALSIATEAIKGAEDMTRYLSQVTAGTTSGRASRVASVQQKDTLSKMLNDVQARRGSLPLRISSCKDVYKTSNESSSSLHSQQGYTGLVQQQARERATRSGTSVDVDTSAQSRRPSSTGQKGAESCASPAQTSANTLRSVCVQQELEQIALTPERSTTEVALDEATTRRLQDAAHECSSLTDMDEVKLPSQADLDRRRARVSSGTSVVPRVVKVGVAGSFMVMLFRFTLMMLLLAFYVLPSSNGIGFHAVPI</sequence>
<reference evidence="4" key="1">
    <citation type="journal article" date="2019" name="Nat. Commun.">
        <title>Expansion of phycobilisome linker gene families in mesophilic red algae.</title>
        <authorList>
            <person name="Lee J."/>
            <person name="Kim D."/>
            <person name="Bhattacharya D."/>
            <person name="Yoon H.S."/>
        </authorList>
    </citation>
    <scope>NUCLEOTIDE SEQUENCE [LARGE SCALE GENOMIC DNA]</scope>
    <source>
        <strain evidence="4">CCMP 1328</strain>
    </source>
</reference>
<evidence type="ECO:0000256" key="2">
    <source>
        <dbReference type="SAM" id="Phobius"/>
    </source>
</evidence>
<evidence type="ECO:0000313" key="3">
    <source>
        <dbReference type="EMBL" id="KAA8494296.1"/>
    </source>
</evidence>
<keyword evidence="2" id="KW-0812">Transmembrane</keyword>
<feature type="transmembrane region" description="Helical" evidence="2">
    <location>
        <begin position="287"/>
        <end position="310"/>
    </location>
</feature>
<dbReference type="Proteomes" id="UP000324585">
    <property type="component" value="Unassembled WGS sequence"/>
</dbReference>
<keyword evidence="2" id="KW-0472">Membrane</keyword>
<feature type="compositionally biased region" description="Polar residues" evidence="1">
    <location>
        <begin position="153"/>
        <end position="163"/>
    </location>
</feature>